<dbReference type="SUPFAM" id="SSF51658">
    <property type="entry name" value="Xylose isomerase-like"/>
    <property type="match status" value="1"/>
</dbReference>
<dbReference type="InterPro" id="IPR013022">
    <property type="entry name" value="Xyl_isomerase-like_TIM-brl"/>
</dbReference>
<dbReference type="EMBL" id="JAOEGN010000008">
    <property type="protein sequence ID" value="MCU0105018.1"/>
    <property type="molecule type" value="Genomic_DNA"/>
</dbReference>
<evidence type="ECO:0000313" key="5">
    <source>
        <dbReference type="Proteomes" id="UP001209076"/>
    </source>
</evidence>
<proteinExistence type="predicted"/>
<reference evidence="5" key="1">
    <citation type="submission" date="2023-07" db="EMBL/GenBank/DDBJ databases">
        <title>Novel Mycoplasma species identified in domestic and wild animals.</title>
        <authorList>
            <person name="Volokhov D.V."/>
            <person name="Furtak V.A."/>
            <person name="Zagorodnyaya T.A."/>
        </authorList>
    </citation>
    <scope>NUCLEOTIDE SEQUENCE [LARGE SCALE GENOMIC DNA]</scope>
    <source>
        <strain evidence="5">92-19</strain>
    </source>
</reference>
<dbReference type="InterPro" id="IPR036390">
    <property type="entry name" value="WH_DNA-bd_sf"/>
</dbReference>
<accession>A0ABT2PWC2</accession>
<name>A0ABT2PWC2_9MOLU</name>
<dbReference type="SUPFAM" id="SSF55781">
    <property type="entry name" value="GAF domain-like"/>
    <property type="match status" value="1"/>
</dbReference>
<protein>
    <submittedName>
        <fullName evidence="4">TIM barrel protein</fullName>
    </submittedName>
</protein>
<dbReference type="Gene3D" id="3.20.20.150">
    <property type="entry name" value="Divalent-metal-dependent TIM barrel enzymes"/>
    <property type="match status" value="1"/>
</dbReference>
<dbReference type="Gene3D" id="1.10.10.10">
    <property type="entry name" value="Winged helix-like DNA-binding domain superfamily/Winged helix DNA-binding domain"/>
    <property type="match status" value="1"/>
</dbReference>
<sequence>MKDNRSVNRILAILELISKHPDGLTLGEIYRELDMPKATAYDFLQTLYKADAIYYKDPFRKTYVIGSKMYAIGSVYTKNSNFITTSAPLLKQFSDEYGCNAFATKRINGDKIVFVHAYQAPQSQIVSHVEVGQIYTSFSDNYIGECYAAFDKKIEGIVKIDEARKKTIITKGYTCELGGDLNHVMNIAIPIYNFENRVCGVVAVSRLHTSIEDTQNIAKQFIEVGKQISRRLGFLGGHFIMKLGIRAHDMGKMEAKALFECAKSYGFDGIQLVVNKALNVEPKLTEEDFKSISLVQNGVSVLLLGSYFNPVHSDQKKRDNGIERFKLQLALADCVNTEYVASETGSYYDDQWIYHEQNHTKHAYQEVLSVFKDLEKVARRYQKTVLVEAAYAHVIFSPHTLKRFVTDLNSKNVKVIIDLYNLLNLRNHRQHEAILAEALHLLKDDIAVFHLKNYILKEGKLVQVGLNKGLFDYRKLLPMMLKNNPEAYYIFEGITGEDIQESMSYIKSILEEQHEI</sequence>
<dbReference type="InterPro" id="IPR036388">
    <property type="entry name" value="WH-like_DNA-bd_sf"/>
</dbReference>
<dbReference type="RefSeq" id="WP_262096281.1">
    <property type="nucleotide sequence ID" value="NZ_JAOEGN010000008.1"/>
</dbReference>
<keyword evidence="2" id="KW-0804">Transcription</keyword>
<evidence type="ECO:0000256" key="2">
    <source>
        <dbReference type="ARBA" id="ARBA00023163"/>
    </source>
</evidence>
<dbReference type="SUPFAM" id="SSF46785">
    <property type="entry name" value="Winged helix' DNA-binding domain"/>
    <property type="match status" value="1"/>
</dbReference>
<dbReference type="Pfam" id="PF01261">
    <property type="entry name" value="AP_endonuc_2"/>
    <property type="match status" value="1"/>
</dbReference>
<evidence type="ECO:0000256" key="1">
    <source>
        <dbReference type="ARBA" id="ARBA00023015"/>
    </source>
</evidence>
<dbReference type="PANTHER" id="PTHR30136:SF35">
    <property type="entry name" value="HTH-TYPE TRANSCRIPTIONAL REGULATOR RV1719"/>
    <property type="match status" value="1"/>
</dbReference>
<feature type="domain" description="HTH iclR-type" evidence="3">
    <location>
        <begin position="4"/>
        <end position="67"/>
    </location>
</feature>
<organism evidence="4 5">
    <name type="scientific">Paracholeplasma vituli</name>
    <dbReference type="NCBI Taxonomy" id="69473"/>
    <lineage>
        <taxon>Bacteria</taxon>
        <taxon>Bacillati</taxon>
        <taxon>Mycoplasmatota</taxon>
        <taxon>Mollicutes</taxon>
        <taxon>Acholeplasmatales</taxon>
        <taxon>Acholeplasmataceae</taxon>
        <taxon>Paracholeplasma</taxon>
    </lineage>
</organism>
<gene>
    <name evidence="4" type="ORF">N7603_05050</name>
</gene>
<dbReference type="InterPro" id="IPR050707">
    <property type="entry name" value="HTH_MetabolicPath_Reg"/>
</dbReference>
<dbReference type="Proteomes" id="UP001209076">
    <property type="component" value="Unassembled WGS sequence"/>
</dbReference>
<evidence type="ECO:0000259" key="3">
    <source>
        <dbReference type="PROSITE" id="PS51077"/>
    </source>
</evidence>
<dbReference type="Pfam" id="PF09339">
    <property type="entry name" value="HTH_IclR"/>
    <property type="match status" value="1"/>
</dbReference>
<dbReference type="InterPro" id="IPR029016">
    <property type="entry name" value="GAF-like_dom_sf"/>
</dbReference>
<evidence type="ECO:0000313" key="4">
    <source>
        <dbReference type="EMBL" id="MCU0105018.1"/>
    </source>
</evidence>
<dbReference type="Gene3D" id="3.30.450.40">
    <property type="match status" value="1"/>
</dbReference>
<dbReference type="PANTHER" id="PTHR30136">
    <property type="entry name" value="HELIX-TURN-HELIX TRANSCRIPTIONAL REGULATOR, ICLR FAMILY"/>
    <property type="match status" value="1"/>
</dbReference>
<dbReference type="SMART" id="SM00346">
    <property type="entry name" value="HTH_ICLR"/>
    <property type="match status" value="1"/>
</dbReference>
<keyword evidence="1" id="KW-0805">Transcription regulation</keyword>
<keyword evidence="5" id="KW-1185">Reference proteome</keyword>
<dbReference type="PROSITE" id="PS51077">
    <property type="entry name" value="HTH_ICLR"/>
    <property type="match status" value="1"/>
</dbReference>
<comment type="caution">
    <text evidence="4">The sequence shown here is derived from an EMBL/GenBank/DDBJ whole genome shotgun (WGS) entry which is preliminary data.</text>
</comment>
<dbReference type="InterPro" id="IPR005471">
    <property type="entry name" value="Tscrpt_reg_IclR_N"/>
</dbReference>
<dbReference type="InterPro" id="IPR036237">
    <property type="entry name" value="Xyl_isomerase-like_sf"/>
</dbReference>